<dbReference type="EMBL" id="JBJJXI010000059">
    <property type="protein sequence ID" value="KAL3398344.1"/>
    <property type="molecule type" value="Genomic_DNA"/>
</dbReference>
<evidence type="ECO:0000313" key="2">
    <source>
        <dbReference type="Proteomes" id="UP001627154"/>
    </source>
</evidence>
<evidence type="ECO:0008006" key="3">
    <source>
        <dbReference type="Google" id="ProtNLM"/>
    </source>
</evidence>
<evidence type="ECO:0000313" key="1">
    <source>
        <dbReference type="EMBL" id="KAL3398344.1"/>
    </source>
</evidence>
<dbReference type="InterPro" id="IPR032675">
    <property type="entry name" value="LRR_dom_sf"/>
</dbReference>
<accession>A0ABD2WZN9</accession>
<dbReference type="SUPFAM" id="SSF52047">
    <property type="entry name" value="RNI-like"/>
    <property type="match status" value="1"/>
</dbReference>
<organism evidence="1 2">
    <name type="scientific">Trichogramma kaykai</name>
    <dbReference type="NCBI Taxonomy" id="54128"/>
    <lineage>
        <taxon>Eukaryota</taxon>
        <taxon>Metazoa</taxon>
        <taxon>Ecdysozoa</taxon>
        <taxon>Arthropoda</taxon>
        <taxon>Hexapoda</taxon>
        <taxon>Insecta</taxon>
        <taxon>Pterygota</taxon>
        <taxon>Neoptera</taxon>
        <taxon>Endopterygota</taxon>
        <taxon>Hymenoptera</taxon>
        <taxon>Apocrita</taxon>
        <taxon>Proctotrupomorpha</taxon>
        <taxon>Chalcidoidea</taxon>
        <taxon>Trichogrammatidae</taxon>
        <taxon>Trichogramma</taxon>
    </lineage>
</organism>
<gene>
    <name evidence="1" type="ORF">TKK_007519</name>
</gene>
<keyword evidence="2" id="KW-1185">Reference proteome</keyword>
<dbReference type="Proteomes" id="UP001627154">
    <property type="component" value="Unassembled WGS sequence"/>
</dbReference>
<name>A0ABD2WZN9_9HYME</name>
<dbReference type="AlphaFoldDB" id="A0ABD2WZN9"/>
<protein>
    <recommendedName>
        <fullName evidence="3">LRR containing protein</fullName>
    </recommendedName>
</protein>
<reference evidence="1 2" key="1">
    <citation type="journal article" date="2024" name="bioRxiv">
        <title>A reference genome for Trichogramma kaykai: A tiny desert-dwelling parasitoid wasp with competing sex-ratio distorters.</title>
        <authorList>
            <person name="Culotta J."/>
            <person name="Lindsey A.R."/>
        </authorList>
    </citation>
    <scope>NUCLEOTIDE SEQUENCE [LARGE SCALE GENOMIC DNA]</scope>
    <source>
        <strain evidence="1 2">KSX58</strain>
    </source>
</reference>
<dbReference type="Gene3D" id="3.80.10.10">
    <property type="entry name" value="Ribonuclease Inhibitor"/>
    <property type="match status" value="1"/>
</dbReference>
<proteinExistence type="predicted"/>
<sequence length="544" mass="62792">MQSALLTVDHKISFPILFNEDQPVYTLFIKNLFGNFKIPQIQEFLMPVDPSEYRLTAIKYNSNRKCTPGKINCYSLTVSCKIQAMAAANLFKWSYVDKNGNTQRGFIKVEPLGNKIFSKTLNVIQPPKAYSKQTLQSPLVSHYTVTMKIFENLDIRTAFNIVMAYALHPTLVNALFTYFFDSSWPIPFGQTSFDSLTSQFNKYEPHTLIFDTPNNINSVILVRECLNKIRDNPLCRRDGAKGHLRCLDVTTVEMTQQCLEFISNNFKIDTFRLGRTLSVTEKIICKMNITDLIIVNNPKFRGECLQNEHLQKVTIRNCANLRLCLLSKALINNYTISNLEIINMFATDFYEGSVQLFEQLFSDRNALERITVKFDKPNVRLVNPDFNPQTHVSSKIKYLDLSNAVFVESVIDQIVQRIPNVTVLKLENIQLNDNVDFSRLYNLRFLTIKFNINKPQILDRLPKSLISITLSYAKADPRQFNFETVRKLLHQKIQICCRGFNIIEPHWMQELFKKGTLFHSTCGENYFVRKVTVKPVIKTPSCST</sequence>
<comment type="caution">
    <text evidence="1">The sequence shown here is derived from an EMBL/GenBank/DDBJ whole genome shotgun (WGS) entry which is preliminary data.</text>
</comment>